<keyword evidence="2" id="KW-1185">Reference proteome</keyword>
<dbReference type="Proteomes" id="UP001234297">
    <property type="component" value="Chromosome 8"/>
</dbReference>
<gene>
    <name evidence="1" type="ORF">MRB53_026901</name>
</gene>
<evidence type="ECO:0000313" key="2">
    <source>
        <dbReference type="Proteomes" id="UP001234297"/>
    </source>
</evidence>
<name>A0ACC2LJN5_PERAE</name>
<proteinExistence type="predicted"/>
<accession>A0ACC2LJN5</accession>
<comment type="caution">
    <text evidence="1">The sequence shown here is derived from an EMBL/GenBank/DDBJ whole genome shotgun (WGS) entry which is preliminary data.</text>
</comment>
<evidence type="ECO:0000313" key="1">
    <source>
        <dbReference type="EMBL" id="KAJ8633565.1"/>
    </source>
</evidence>
<reference evidence="1 2" key="1">
    <citation type="journal article" date="2022" name="Hortic Res">
        <title>A haplotype resolved chromosomal level avocado genome allows analysis of novel avocado genes.</title>
        <authorList>
            <person name="Nath O."/>
            <person name="Fletcher S.J."/>
            <person name="Hayward A."/>
            <person name="Shaw L.M."/>
            <person name="Masouleh A.K."/>
            <person name="Furtado A."/>
            <person name="Henry R.J."/>
            <person name="Mitter N."/>
        </authorList>
    </citation>
    <scope>NUCLEOTIDE SEQUENCE [LARGE SCALE GENOMIC DNA]</scope>
    <source>
        <strain evidence="2">cv. Hass</strain>
    </source>
</reference>
<sequence>MGFHSHLFFFFSLFLIFITFSLSFSQRHDGPRLLDSVVRDHAFQCYADHQSTKTALLYPVPLPPSLPGVRAHTARYRTGSLRRYGAQIHEFRLSPGTNVRPHVERVVLVRESWALPWSSSLYNISGFRLLSPVLGILAYDAGHRKNSSRTPSELEIFVERRPISIDFSNISSTPSSSDSSSSSGVRLLCAYFDVHGKVRVYDPSMAMLKVCDGFREGHYALVMEGLKEEKKKERKKKKEKMGGDGDGFEKKWRVVIGSSVVGGALVVVLLGLLCVALVEMRKKREMEEMERKAYEEEALQMALVGHFIAPTARGTRTLPSIDIDFKPFL</sequence>
<dbReference type="EMBL" id="CM056816">
    <property type="protein sequence ID" value="KAJ8633565.1"/>
    <property type="molecule type" value="Genomic_DNA"/>
</dbReference>
<organism evidence="1 2">
    <name type="scientific">Persea americana</name>
    <name type="common">Avocado</name>
    <dbReference type="NCBI Taxonomy" id="3435"/>
    <lineage>
        <taxon>Eukaryota</taxon>
        <taxon>Viridiplantae</taxon>
        <taxon>Streptophyta</taxon>
        <taxon>Embryophyta</taxon>
        <taxon>Tracheophyta</taxon>
        <taxon>Spermatophyta</taxon>
        <taxon>Magnoliopsida</taxon>
        <taxon>Magnoliidae</taxon>
        <taxon>Laurales</taxon>
        <taxon>Lauraceae</taxon>
        <taxon>Persea</taxon>
    </lineage>
</organism>
<protein>
    <submittedName>
        <fullName evidence="1">Uncharacterized protein</fullName>
    </submittedName>
</protein>